<comment type="similarity">
    <text evidence="2">Belongs to the SusD family.</text>
</comment>
<dbReference type="GO" id="GO:0009279">
    <property type="term" value="C:cell outer membrane"/>
    <property type="evidence" value="ECO:0007669"/>
    <property type="project" value="UniProtKB-SubCell"/>
</dbReference>
<feature type="domain" description="RagB/SusD" evidence="6">
    <location>
        <begin position="307"/>
        <end position="397"/>
    </location>
</feature>
<evidence type="ECO:0000256" key="4">
    <source>
        <dbReference type="ARBA" id="ARBA00023136"/>
    </source>
</evidence>
<dbReference type="Pfam" id="PF07980">
    <property type="entry name" value="SusD_RagB"/>
    <property type="match status" value="1"/>
</dbReference>
<keyword evidence="9" id="KW-1185">Reference proteome</keyword>
<keyword evidence="5" id="KW-0998">Cell outer membrane</keyword>
<evidence type="ECO:0000256" key="5">
    <source>
        <dbReference type="ARBA" id="ARBA00023237"/>
    </source>
</evidence>
<keyword evidence="3" id="KW-0732">Signal</keyword>
<dbReference type="SUPFAM" id="SSF48452">
    <property type="entry name" value="TPR-like"/>
    <property type="match status" value="1"/>
</dbReference>
<dbReference type="RefSeq" id="WP_136837385.1">
    <property type="nucleotide sequence ID" value="NZ_SWBQ01000005.1"/>
</dbReference>
<comment type="caution">
    <text evidence="8">The sequence shown here is derived from an EMBL/GenBank/DDBJ whole genome shotgun (WGS) entry which is preliminary data.</text>
</comment>
<organism evidence="8 9">
    <name type="scientific">Pedobacter frigoris</name>
    <dbReference type="NCBI Taxonomy" id="2571272"/>
    <lineage>
        <taxon>Bacteria</taxon>
        <taxon>Pseudomonadati</taxon>
        <taxon>Bacteroidota</taxon>
        <taxon>Sphingobacteriia</taxon>
        <taxon>Sphingobacteriales</taxon>
        <taxon>Sphingobacteriaceae</taxon>
        <taxon>Pedobacter</taxon>
    </lineage>
</organism>
<evidence type="ECO:0000313" key="8">
    <source>
        <dbReference type="EMBL" id="TKC04392.1"/>
    </source>
</evidence>
<dbReference type="Proteomes" id="UP000307244">
    <property type="component" value="Unassembled WGS sequence"/>
</dbReference>
<evidence type="ECO:0000256" key="1">
    <source>
        <dbReference type="ARBA" id="ARBA00004442"/>
    </source>
</evidence>
<keyword evidence="4" id="KW-0472">Membrane</keyword>
<feature type="domain" description="SusD-like N-terminal" evidence="7">
    <location>
        <begin position="33"/>
        <end position="220"/>
    </location>
</feature>
<dbReference type="OrthoDB" id="5694214at2"/>
<evidence type="ECO:0000259" key="7">
    <source>
        <dbReference type="Pfam" id="PF14322"/>
    </source>
</evidence>
<evidence type="ECO:0000256" key="3">
    <source>
        <dbReference type="ARBA" id="ARBA00022729"/>
    </source>
</evidence>
<dbReference type="InterPro" id="IPR011990">
    <property type="entry name" value="TPR-like_helical_dom_sf"/>
</dbReference>
<dbReference type="Gene3D" id="1.25.40.390">
    <property type="match status" value="1"/>
</dbReference>
<sequence>MKTLYKFLTMGVVLIGAYGCKKELNAPPKNAKVEGNTILDQATSQIALNGAYYNFANANNISTDWQQHQILPAEFAGYLGYGFGASPSEENMTEGSSGTYWNESYKALNSTNGVIKGVNELADNKFTGNRKKEVIAEAKFIRAYAHFKLLSYYAEWYKIGSTQGVLLRDELSTLTNIIKKRSTVKESYDFIIADINEAIANGPSSNPNHYATKWAAMVLKMRVLMSRAGTGDYAEVITLADNIMQNSPYVLEASQQSLFHTIGLASKEVILGVKPQALQPTDPYSKTRQYFPGASALYVAKGALKDLYANDPRGSWVIGTANPNAQYSPNTFYFNKYNAQGVAPSALTETDYAMRLTEVYLLKAEAIVRSGGSLATAKTLIHQIQAKAGITAISNNFHYLAVEAANTPDAVLLELYKETSKSMVGEDGSEWMALLRFPLSVVTQLKPTITTQTQYIIPVPKGEFIYNPQFGEQNTGYSAN</sequence>
<reference evidence="8 9" key="1">
    <citation type="submission" date="2019-04" db="EMBL/GenBank/DDBJ databases">
        <title>Pedobacter sp. RP-3-15 sp. nov., isolated from Arctic soil.</title>
        <authorList>
            <person name="Dahal R.H."/>
            <person name="Kim D.-U."/>
        </authorList>
    </citation>
    <scope>NUCLEOTIDE SEQUENCE [LARGE SCALE GENOMIC DNA]</scope>
    <source>
        <strain evidence="8 9">RP-3-15</strain>
    </source>
</reference>
<dbReference type="Pfam" id="PF14322">
    <property type="entry name" value="SusD-like_3"/>
    <property type="match status" value="1"/>
</dbReference>
<dbReference type="InterPro" id="IPR033985">
    <property type="entry name" value="SusD-like_N"/>
</dbReference>
<evidence type="ECO:0000256" key="2">
    <source>
        <dbReference type="ARBA" id="ARBA00006275"/>
    </source>
</evidence>
<dbReference type="EMBL" id="SWBQ01000005">
    <property type="protein sequence ID" value="TKC04392.1"/>
    <property type="molecule type" value="Genomic_DNA"/>
</dbReference>
<accession>A0A4U1CDI9</accession>
<dbReference type="InterPro" id="IPR012944">
    <property type="entry name" value="SusD_RagB_dom"/>
</dbReference>
<gene>
    <name evidence="8" type="ORF">FA047_17565</name>
</gene>
<dbReference type="PROSITE" id="PS51257">
    <property type="entry name" value="PROKAR_LIPOPROTEIN"/>
    <property type="match status" value="1"/>
</dbReference>
<name>A0A4U1CDI9_9SPHI</name>
<evidence type="ECO:0000259" key="6">
    <source>
        <dbReference type="Pfam" id="PF07980"/>
    </source>
</evidence>
<evidence type="ECO:0000313" key="9">
    <source>
        <dbReference type="Proteomes" id="UP000307244"/>
    </source>
</evidence>
<proteinExistence type="inferred from homology"/>
<comment type="subcellular location">
    <subcellularLocation>
        <location evidence="1">Cell outer membrane</location>
    </subcellularLocation>
</comment>
<dbReference type="AlphaFoldDB" id="A0A4U1CDI9"/>
<protein>
    <submittedName>
        <fullName evidence="8">RagB/SusD family nutrient uptake outer membrane protein</fullName>
    </submittedName>
</protein>